<evidence type="ECO:0000256" key="13">
    <source>
        <dbReference type="PROSITE-ProRule" id="PRU00175"/>
    </source>
</evidence>
<evidence type="ECO:0000256" key="6">
    <source>
        <dbReference type="ARBA" id="ARBA00022692"/>
    </source>
</evidence>
<dbReference type="InterPro" id="IPR013083">
    <property type="entry name" value="Znf_RING/FYVE/PHD"/>
</dbReference>
<comment type="pathway">
    <text evidence="3">Protein modification; protein ubiquitination.</text>
</comment>
<evidence type="ECO:0000256" key="1">
    <source>
        <dbReference type="ARBA" id="ARBA00000900"/>
    </source>
</evidence>
<evidence type="ECO:0000256" key="9">
    <source>
        <dbReference type="ARBA" id="ARBA00022786"/>
    </source>
</evidence>
<dbReference type="Pfam" id="PF13639">
    <property type="entry name" value="zf-RING_2"/>
    <property type="match status" value="1"/>
</dbReference>
<evidence type="ECO:0000313" key="18">
    <source>
        <dbReference type="RefSeq" id="XP_029120663.1"/>
    </source>
</evidence>
<comment type="subcellular location">
    <subcellularLocation>
        <location evidence="2">Membrane</location>
        <topology evidence="2">Single-pass membrane protein</topology>
    </subcellularLocation>
</comment>
<feature type="domain" description="RING-type" evidence="16">
    <location>
        <begin position="106"/>
        <end position="148"/>
    </location>
</feature>
<evidence type="ECO:0000256" key="15">
    <source>
        <dbReference type="SAM" id="Phobius"/>
    </source>
</evidence>
<keyword evidence="9" id="KW-0833">Ubl conjugation pathway</keyword>
<dbReference type="GO" id="GO:0016020">
    <property type="term" value="C:membrane"/>
    <property type="evidence" value="ECO:0007669"/>
    <property type="project" value="UniProtKB-SubCell"/>
</dbReference>
<dbReference type="RefSeq" id="XP_029120663.1">
    <property type="nucleotide sequence ID" value="XM_029264830.1"/>
</dbReference>
<evidence type="ECO:0000256" key="14">
    <source>
        <dbReference type="SAM" id="MobiDB-lite"/>
    </source>
</evidence>
<dbReference type="AlphaFoldDB" id="A0A8N4F3T8"/>
<evidence type="ECO:0000259" key="16">
    <source>
        <dbReference type="PROSITE" id="PS50089"/>
    </source>
</evidence>
<feature type="region of interest" description="Disordered" evidence="14">
    <location>
        <begin position="205"/>
        <end position="230"/>
    </location>
</feature>
<dbReference type="PROSITE" id="PS50089">
    <property type="entry name" value="ZF_RING_2"/>
    <property type="match status" value="1"/>
</dbReference>
<keyword evidence="7" id="KW-0479">Metal-binding</keyword>
<reference evidence="18" key="1">
    <citation type="submission" date="2025-08" db="UniProtKB">
        <authorList>
            <consortium name="RefSeq"/>
        </authorList>
    </citation>
    <scope>IDENTIFICATION</scope>
</reference>
<name>A0A8N4F3T8_ELAGV</name>
<dbReference type="Gene3D" id="3.30.40.10">
    <property type="entry name" value="Zinc/RING finger domain, C3HC4 (zinc finger)"/>
    <property type="match status" value="1"/>
</dbReference>
<keyword evidence="6 15" id="KW-0812">Transmembrane</keyword>
<dbReference type="GO" id="GO:0016567">
    <property type="term" value="P:protein ubiquitination"/>
    <property type="evidence" value="ECO:0007669"/>
    <property type="project" value="UniProtKB-UniPathway"/>
</dbReference>
<dbReference type="CDD" id="cd16454">
    <property type="entry name" value="RING-H2_PA-TM-RING"/>
    <property type="match status" value="1"/>
</dbReference>
<dbReference type="EC" id="2.3.2.27" evidence="4"/>
<evidence type="ECO:0000256" key="2">
    <source>
        <dbReference type="ARBA" id="ARBA00004167"/>
    </source>
</evidence>
<keyword evidence="5" id="KW-0808">Transferase</keyword>
<dbReference type="OrthoDB" id="8062037at2759"/>
<comment type="catalytic activity">
    <reaction evidence="1">
        <text>S-ubiquitinyl-[E2 ubiquitin-conjugating enzyme]-L-cysteine + [acceptor protein]-L-lysine = [E2 ubiquitin-conjugating enzyme]-L-cysteine + N(6)-ubiquitinyl-[acceptor protein]-L-lysine.</text>
        <dbReference type="EC" id="2.3.2.27"/>
    </reaction>
</comment>
<proteinExistence type="predicted"/>
<dbReference type="UniPathway" id="UPA00143"/>
<dbReference type="InterPro" id="IPR044600">
    <property type="entry name" value="ATL1/ATL16-like"/>
</dbReference>
<evidence type="ECO:0000256" key="5">
    <source>
        <dbReference type="ARBA" id="ARBA00022679"/>
    </source>
</evidence>
<evidence type="ECO:0000256" key="10">
    <source>
        <dbReference type="ARBA" id="ARBA00022833"/>
    </source>
</evidence>
<dbReference type="SMART" id="SM00184">
    <property type="entry name" value="RING"/>
    <property type="match status" value="1"/>
</dbReference>
<keyword evidence="12 15" id="KW-0472">Membrane</keyword>
<keyword evidence="17" id="KW-1185">Reference proteome</keyword>
<dbReference type="PANTHER" id="PTHR46913">
    <property type="entry name" value="RING-H2 FINGER PROTEIN ATL16"/>
    <property type="match status" value="1"/>
</dbReference>
<evidence type="ECO:0000256" key="4">
    <source>
        <dbReference type="ARBA" id="ARBA00012483"/>
    </source>
</evidence>
<protein>
    <recommendedName>
        <fullName evidence="4">RING-type E3 ubiquitin transferase</fullName>
        <ecNumber evidence="4">2.3.2.27</ecNumber>
    </recommendedName>
</protein>
<dbReference type="GeneID" id="114914213"/>
<keyword evidence="10" id="KW-0862">Zinc</keyword>
<dbReference type="InterPro" id="IPR001841">
    <property type="entry name" value="Znf_RING"/>
</dbReference>
<dbReference type="FunFam" id="3.30.40.10:FF:000187">
    <property type="entry name" value="E3 ubiquitin-protein ligase ATL6"/>
    <property type="match status" value="1"/>
</dbReference>
<accession>A0A8N4F3T8</accession>
<organism evidence="17 18">
    <name type="scientific">Elaeis guineensis var. tenera</name>
    <name type="common">Oil palm</name>
    <dbReference type="NCBI Taxonomy" id="51953"/>
    <lineage>
        <taxon>Eukaryota</taxon>
        <taxon>Viridiplantae</taxon>
        <taxon>Streptophyta</taxon>
        <taxon>Embryophyta</taxon>
        <taxon>Tracheophyta</taxon>
        <taxon>Spermatophyta</taxon>
        <taxon>Magnoliopsida</taxon>
        <taxon>Liliopsida</taxon>
        <taxon>Arecaceae</taxon>
        <taxon>Arecoideae</taxon>
        <taxon>Cocoseae</taxon>
        <taxon>Elaeidinae</taxon>
        <taxon>Elaeis</taxon>
    </lineage>
</organism>
<sequence length="230" mass="26032">MPRDFKTDNPYLDWKKPVILLTYIGCFILLFRSMYKVIKRRCLPGSFPFMIRRTERRLPGENNPNNTSLQLQCEGLASAIIQSLPAIPFGEKMKQNDGDDDGNKACSICLGEFGEGEWLRLLPNCAHLFHISCVDPWLRSHFTCPLCRNDVLYDSSDNLDSSSSMNGFLETLPRENMYQGRPLGYNLLEYEEIRNQELRWEAVRGNQSGSDSGGSFPGMARSSIASTSNA</sequence>
<dbReference type="GO" id="GO:0008270">
    <property type="term" value="F:zinc ion binding"/>
    <property type="evidence" value="ECO:0007669"/>
    <property type="project" value="UniProtKB-KW"/>
</dbReference>
<gene>
    <name evidence="18" type="primary">LOC114914213</name>
</gene>
<dbReference type="PANTHER" id="PTHR46913:SF1">
    <property type="entry name" value="RING-H2 FINGER PROTEIN ATL16"/>
    <property type="match status" value="1"/>
</dbReference>
<evidence type="ECO:0000256" key="12">
    <source>
        <dbReference type="ARBA" id="ARBA00023136"/>
    </source>
</evidence>
<keyword evidence="8 13" id="KW-0863">Zinc-finger</keyword>
<evidence type="ECO:0000313" key="17">
    <source>
        <dbReference type="Proteomes" id="UP000504607"/>
    </source>
</evidence>
<feature type="transmembrane region" description="Helical" evidence="15">
    <location>
        <begin position="14"/>
        <end position="31"/>
    </location>
</feature>
<keyword evidence="11 15" id="KW-1133">Transmembrane helix</keyword>
<evidence type="ECO:0000256" key="8">
    <source>
        <dbReference type="ARBA" id="ARBA00022771"/>
    </source>
</evidence>
<evidence type="ECO:0000256" key="11">
    <source>
        <dbReference type="ARBA" id="ARBA00022989"/>
    </source>
</evidence>
<dbReference type="GO" id="GO:0061630">
    <property type="term" value="F:ubiquitin protein ligase activity"/>
    <property type="evidence" value="ECO:0007669"/>
    <property type="project" value="UniProtKB-EC"/>
</dbReference>
<evidence type="ECO:0000256" key="3">
    <source>
        <dbReference type="ARBA" id="ARBA00004906"/>
    </source>
</evidence>
<dbReference type="KEGG" id="egu:114914213"/>
<dbReference type="Proteomes" id="UP000504607">
    <property type="component" value="Chromosome 5"/>
</dbReference>
<dbReference type="SUPFAM" id="SSF57850">
    <property type="entry name" value="RING/U-box"/>
    <property type="match status" value="1"/>
</dbReference>
<evidence type="ECO:0000256" key="7">
    <source>
        <dbReference type="ARBA" id="ARBA00022723"/>
    </source>
</evidence>